<evidence type="ECO:0000313" key="3">
    <source>
        <dbReference type="EMBL" id="RAS71241.1"/>
    </source>
</evidence>
<reference evidence="3 4" key="1">
    <citation type="submission" date="2018-06" db="EMBL/GenBank/DDBJ databases">
        <title>Genomic Encyclopedia of Type Strains, Phase IV (KMG-IV): sequencing the most valuable type-strain genomes for metagenomic binning, comparative biology and taxonomic classification.</title>
        <authorList>
            <person name="Goeker M."/>
        </authorList>
    </citation>
    <scope>NUCLEOTIDE SEQUENCE [LARGE SCALE GENOMIC DNA]</scope>
    <source>
        <strain evidence="3 4">DSM 45479</strain>
    </source>
</reference>
<name>A0ABX9EJ72_9PSEU</name>
<dbReference type="EMBL" id="QLTT01000001">
    <property type="protein sequence ID" value="RAS71241.1"/>
    <property type="molecule type" value="Genomic_DNA"/>
</dbReference>
<keyword evidence="4" id="KW-1185">Reference proteome</keyword>
<comment type="caution">
    <text evidence="3">The sequence shown here is derived from an EMBL/GenBank/DDBJ whole genome shotgun (WGS) entry which is preliminary data.</text>
</comment>
<proteinExistence type="predicted"/>
<gene>
    <name evidence="3" type="ORF">C8D87_1011542</name>
</gene>
<protein>
    <submittedName>
        <fullName evidence="3">Uncharacterized protein</fullName>
    </submittedName>
</protein>
<dbReference type="RefSeq" id="WP_146771647.1">
    <property type="nucleotide sequence ID" value="NZ_QGHB01000003.1"/>
</dbReference>
<keyword evidence="2" id="KW-0732">Signal</keyword>
<feature type="region of interest" description="Disordered" evidence="1">
    <location>
        <begin position="41"/>
        <end position="75"/>
    </location>
</feature>
<organism evidence="3 4">
    <name type="scientific">Lentzea atacamensis</name>
    <dbReference type="NCBI Taxonomy" id="531938"/>
    <lineage>
        <taxon>Bacteria</taxon>
        <taxon>Bacillati</taxon>
        <taxon>Actinomycetota</taxon>
        <taxon>Actinomycetes</taxon>
        <taxon>Pseudonocardiales</taxon>
        <taxon>Pseudonocardiaceae</taxon>
        <taxon>Lentzea</taxon>
    </lineage>
</organism>
<evidence type="ECO:0000256" key="1">
    <source>
        <dbReference type="SAM" id="MobiDB-lite"/>
    </source>
</evidence>
<feature type="chain" id="PRO_5046366683" evidence="2">
    <location>
        <begin position="28"/>
        <end position="75"/>
    </location>
</feature>
<accession>A0ABX9EJ72</accession>
<evidence type="ECO:0000313" key="4">
    <source>
        <dbReference type="Proteomes" id="UP000248714"/>
    </source>
</evidence>
<dbReference type="Proteomes" id="UP000248714">
    <property type="component" value="Unassembled WGS sequence"/>
</dbReference>
<sequence length="75" mass="7772">MRRSRLLAALSLVGAALTGLVVNPALAQAGLVDGEVDDLEQLAGDSGQEPPLVEDRNGGAQLHVDLSSGAARRRR</sequence>
<feature type="signal peptide" evidence="2">
    <location>
        <begin position="1"/>
        <end position="27"/>
    </location>
</feature>
<evidence type="ECO:0000256" key="2">
    <source>
        <dbReference type="SAM" id="SignalP"/>
    </source>
</evidence>